<evidence type="ECO:0000313" key="4">
    <source>
        <dbReference type="Proteomes" id="UP000002754"/>
    </source>
</evidence>
<keyword evidence="1" id="KW-0175">Coiled coil</keyword>
<accession>A0A094WK15</accession>
<name>A0A094WK15_ALKAL</name>
<reference evidence="2 4" key="1">
    <citation type="journal article" date="2014" name="Genome Announc.">
        <title>Draft Genome Sequence of Bacillus alcalophilus AV1934, a Classic Alkaliphile Isolated from Human Feces in 1934.</title>
        <authorList>
            <person name="Attie O."/>
            <person name="Jayaprakash A."/>
            <person name="Shah H."/>
            <person name="Paulsen I.T."/>
            <person name="Morino M."/>
            <person name="Takahashi Y."/>
            <person name="Narumi I."/>
            <person name="Sachidanandam R."/>
            <person name="Satoh K."/>
            <person name="Ito M."/>
            <person name="Krulwich T.A."/>
        </authorList>
    </citation>
    <scope>NUCLEOTIDE SEQUENCE [LARGE SCALE GENOMIC DNA]</scope>
    <source>
        <strain evidence="2 4">AV1934</strain>
    </source>
</reference>
<proteinExistence type="predicted"/>
<evidence type="ECO:0000313" key="2">
    <source>
        <dbReference type="EMBL" id="KGA98119.1"/>
    </source>
</evidence>
<feature type="coiled-coil region" evidence="1">
    <location>
        <begin position="16"/>
        <end position="61"/>
    </location>
</feature>
<evidence type="ECO:0000256" key="1">
    <source>
        <dbReference type="SAM" id="Coils"/>
    </source>
</evidence>
<dbReference type="STRING" id="1218173.BALCAV_0206230"/>
<sequence length="206" mass="23494">MKEQMIKDLTAKVAEVQEAREVVDIVMDSIEELESSGKEVLVKMEQELQVLQEALTMAQDLGEARLIKQQIHSLQEDLELQQAVTEAQIKAMYVELEDKAEAFFAVHKSACFLFRTVDNYMIVNTSLSELSATMEKMQGFSNALSGRFAGVRAILLDTKIVALEEQNMPYRGTHLGQRDLNTKLMEFDYEIRPYIRQLRTSGLEIL</sequence>
<reference evidence="3 5" key="2">
    <citation type="submission" date="2014-01" db="EMBL/GenBank/DDBJ databases">
        <title>Draft genome sequencing of Bacillus alcalophilus CGMCC 1.3604.</title>
        <authorList>
            <person name="Yang J."/>
            <person name="Diao L."/>
            <person name="Yang S."/>
        </authorList>
    </citation>
    <scope>NUCLEOTIDE SEQUENCE [LARGE SCALE GENOMIC DNA]</scope>
    <source>
        <strain evidence="3 5">CGMCC 1.3604</strain>
    </source>
</reference>
<dbReference type="eggNOG" id="ENOG50344ZJ">
    <property type="taxonomic scope" value="Bacteria"/>
</dbReference>
<evidence type="ECO:0000313" key="3">
    <source>
        <dbReference type="EMBL" id="THG89302.1"/>
    </source>
</evidence>
<dbReference type="Proteomes" id="UP000297014">
    <property type="component" value="Unassembled WGS sequence"/>
</dbReference>
<keyword evidence="4" id="KW-1185">Reference proteome</keyword>
<protein>
    <submittedName>
        <fullName evidence="2">Uncharacterized protein</fullName>
    </submittedName>
</protein>
<dbReference type="AlphaFoldDB" id="A0A094WK15"/>
<comment type="caution">
    <text evidence="2">The sequence shown here is derived from an EMBL/GenBank/DDBJ whole genome shotgun (WGS) entry which is preliminary data.</text>
</comment>
<dbReference type="EMBL" id="JALP01000248">
    <property type="protein sequence ID" value="THG89302.1"/>
    <property type="molecule type" value="Genomic_DNA"/>
</dbReference>
<dbReference type="Proteomes" id="UP000002754">
    <property type="component" value="Unassembled WGS sequence"/>
</dbReference>
<dbReference type="EMBL" id="ALPT02000015">
    <property type="protein sequence ID" value="KGA98119.1"/>
    <property type="molecule type" value="Genomic_DNA"/>
</dbReference>
<dbReference type="RefSeq" id="WP_003324280.1">
    <property type="nucleotide sequence ID" value="NZ_ALPT02000015.1"/>
</dbReference>
<dbReference type="OrthoDB" id="2880582at2"/>
<evidence type="ECO:0000313" key="5">
    <source>
        <dbReference type="Proteomes" id="UP000297014"/>
    </source>
</evidence>
<gene>
    <name evidence="3" type="ORF">AJ85_18570</name>
    <name evidence="2" type="ORF">BALCAV_0206230</name>
</gene>
<organism evidence="2 4">
    <name type="scientific">Alkalihalobacillus alcalophilus ATCC 27647 = CGMCC 1.3604</name>
    <dbReference type="NCBI Taxonomy" id="1218173"/>
    <lineage>
        <taxon>Bacteria</taxon>
        <taxon>Bacillati</taxon>
        <taxon>Bacillota</taxon>
        <taxon>Bacilli</taxon>
        <taxon>Bacillales</taxon>
        <taxon>Bacillaceae</taxon>
        <taxon>Alkalihalobacillus</taxon>
    </lineage>
</organism>